<organism evidence="4 5">
    <name type="scientific">Scytonema hofmannii PCC 7110</name>
    <dbReference type="NCBI Taxonomy" id="128403"/>
    <lineage>
        <taxon>Bacteria</taxon>
        <taxon>Bacillati</taxon>
        <taxon>Cyanobacteriota</taxon>
        <taxon>Cyanophyceae</taxon>
        <taxon>Nostocales</taxon>
        <taxon>Scytonemataceae</taxon>
        <taxon>Scytonema</taxon>
    </lineage>
</organism>
<accession>A0A139WXP0</accession>
<evidence type="ECO:0000313" key="5">
    <source>
        <dbReference type="Proteomes" id="UP000076925"/>
    </source>
</evidence>
<keyword evidence="5" id="KW-1185">Reference proteome</keyword>
<feature type="compositionally biased region" description="Low complexity" evidence="1">
    <location>
        <begin position="25"/>
        <end position="41"/>
    </location>
</feature>
<protein>
    <recommendedName>
        <fullName evidence="3">DUF4168 domain-containing protein</fullName>
    </recommendedName>
</protein>
<dbReference type="AlphaFoldDB" id="A0A139WXP0"/>
<gene>
    <name evidence="4" type="ORF">WA1_46955</name>
</gene>
<feature type="chain" id="PRO_5007300478" description="DUF4168 domain-containing protein" evidence="2">
    <location>
        <begin position="25"/>
        <end position="171"/>
    </location>
</feature>
<proteinExistence type="predicted"/>
<evidence type="ECO:0000256" key="1">
    <source>
        <dbReference type="SAM" id="MobiDB-lite"/>
    </source>
</evidence>
<evidence type="ECO:0000259" key="3">
    <source>
        <dbReference type="Pfam" id="PF13767"/>
    </source>
</evidence>
<comment type="caution">
    <text evidence="4">The sequence shown here is derived from an EMBL/GenBank/DDBJ whole genome shotgun (WGS) entry which is preliminary data.</text>
</comment>
<evidence type="ECO:0000313" key="4">
    <source>
        <dbReference type="EMBL" id="KYC37173.1"/>
    </source>
</evidence>
<dbReference type="RefSeq" id="WP_017744989.1">
    <property type="nucleotide sequence ID" value="NZ_KQ976354.1"/>
</dbReference>
<reference evidence="4 5" key="1">
    <citation type="journal article" date="2013" name="Genome Biol. Evol.">
        <title>Genomes of Stigonematalean cyanobacteria (subsection V) and the evolution of oxygenic photosynthesis from prokaryotes to plastids.</title>
        <authorList>
            <person name="Dagan T."/>
            <person name="Roettger M."/>
            <person name="Stucken K."/>
            <person name="Landan G."/>
            <person name="Koch R."/>
            <person name="Major P."/>
            <person name="Gould S.B."/>
            <person name="Goremykin V.V."/>
            <person name="Rippka R."/>
            <person name="Tandeau de Marsac N."/>
            <person name="Gugger M."/>
            <person name="Lockhart P.J."/>
            <person name="Allen J.F."/>
            <person name="Brune I."/>
            <person name="Maus I."/>
            <person name="Puhler A."/>
            <person name="Martin W.F."/>
        </authorList>
    </citation>
    <scope>NUCLEOTIDE SEQUENCE [LARGE SCALE GENOMIC DNA]</scope>
    <source>
        <strain evidence="4 5">PCC 7110</strain>
    </source>
</reference>
<dbReference type="Pfam" id="PF13767">
    <property type="entry name" value="DUF4168"/>
    <property type="match status" value="1"/>
</dbReference>
<dbReference type="EMBL" id="ANNX02000047">
    <property type="protein sequence ID" value="KYC37173.1"/>
    <property type="molecule type" value="Genomic_DNA"/>
</dbReference>
<evidence type="ECO:0000256" key="2">
    <source>
        <dbReference type="SAM" id="SignalP"/>
    </source>
</evidence>
<feature type="region of interest" description="Disordered" evidence="1">
    <location>
        <begin position="25"/>
        <end position="53"/>
    </location>
</feature>
<dbReference type="Proteomes" id="UP000076925">
    <property type="component" value="Unassembled WGS sequence"/>
</dbReference>
<keyword evidence="2" id="KW-0732">Signal</keyword>
<name>A0A139WXP0_9CYAN</name>
<dbReference type="OrthoDB" id="530963at2"/>
<sequence length="171" mass="19197">MFKQLLTGSCIFLFLLVGNLSVQAQPKPVSPSSSPQSQPPASNTPTNTQVSSEELQKFARTIKQLIGIEQNANQEMSQTITKSGLSQQRFMEIYKSQKTPSAQPTQAVSSQEKQQFEKAFTNLRQIQQQAETKMKQVLQTEGLQPERFNQIEAAVRQDPALQKKVREMIKG</sequence>
<dbReference type="STRING" id="128403.WA1_46955"/>
<feature type="compositionally biased region" description="Polar residues" evidence="1">
    <location>
        <begin position="43"/>
        <end position="53"/>
    </location>
</feature>
<feature type="signal peptide" evidence="2">
    <location>
        <begin position="1"/>
        <end position="24"/>
    </location>
</feature>
<dbReference type="InterPro" id="IPR025433">
    <property type="entry name" value="DUF4168"/>
</dbReference>
<feature type="domain" description="DUF4168" evidence="3">
    <location>
        <begin position="51"/>
        <end position="165"/>
    </location>
</feature>